<gene>
    <name evidence="1" type="ORF">EZS28_052949</name>
</gene>
<dbReference type="InterPro" id="IPR029058">
    <property type="entry name" value="AB_hydrolase_fold"/>
</dbReference>
<proteinExistence type="predicted"/>
<dbReference type="Gene3D" id="3.40.50.1820">
    <property type="entry name" value="alpha/beta hydrolase"/>
    <property type="match status" value="1"/>
</dbReference>
<dbReference type="SUPFAM" id="SSF53474">
    <property type="entry name" value="alpha/beta-Hydrolases"/>
    <property type="match status" value="1"/>
</dbReference>
<evidence type="ECO:0000313" key="2">
    <source>
        <dbReference type="Proteomes" id="UP000324800"/>
    </source>
</evidence>
<dbReference type="AlphaFoldDB" id="A0A5J4RQA2"/>
<protein>
    <submittedName>
        <fullName evidence="1">Putative phospholipase A1</fullName>
    </submittedName>
</protein>
<dbReference type="PANTHER" id="PTHR11440">
    <property type="entry name" value="LECITHIN-CHOLESTEROL ACYLTRANSFERASE-RELATED"/>
    <property type="match status" value="1"/>
</dbReference>
<feature type="non-terminal residue" evidence="1">
    <location>
        <position position="215"/>
    </location>
</feature>
<dbReference type="OrthoDB" id="190846at2759"/>
<feature type="non-terminal residue" evidence="1">
    <location>
        <position position="1"/>
    </location>
</feature>
<organism evidence="1 2">
    <name type="scientific">Streblomastix strix</name>
    <dbReference type="NCBI Taxonomy" id="222440"/>
    <lineage>
        <taxon>Eukaryota</taxon>
        <taxon>Metamonada</taxon>
        <taxon>Preaxostyla</taxon>
        <taxon>Oxymonadida</taxon>
        <taxon>Streblomastigidae</taxon>
        <taxon>Streblomastix</taxon>
    </lineage>
</organism>
<reference evidence="1 2" key="1">
    <citation type="submission" date="2019-03" db="EMBL/GenBank/DDBJ databases">
        <title>Single cell metagenomics reveals metabolic interactions within the superorganism composed of flagellate Streblomastix strix and complex community of Bacteroidetes bacteria on its surface.</title>
        <authorList>
            <person name="Treitli S.C."/>
            <person name="Kolisko M."/>
            <person name="Husnik F."/>
            <person name="Keeling P."/>
            <person name="Hampl V."/>
        </authorList>
    </citation>
    <scope>NUCLEOTIDE SEQUENCE [LARGE SCALE GENOMIC DNA]</scope>
    <source>
        <strain evidence="1">ST1C</strain>
    </source>
</reference>
<dbReference type="GO" id="GO:0008374">
    <property type="term" value="F:O-acyltransferase activity"/>
    <property type="evidence" value="ECO:0007669"/>
    <property type="project" value="InterPro"/>
</dbReference>
<name>A0A5J4RQA2_9EUKA</name>
<evidence type="ECO:0000313" key="1">
    <source>
        <dbReference type="EMBL" id="KAA6335615.1"/>
    </source>
</evidence>
<sequence length="215" mass="24988">INPETWDYESLMNEFKIFSPQKNSGLWTREYLVYKLPHHDLVQLLKNNGYVPGVNLFGFPYDWRQFFATPQFQSQLLNRIKEAYEKSGNRKIDIITHSLGGIVFKIFCVFHPDAVNKYVRRWISIACPFNGARILQSLVFGHNLGVSNVIADPKVFQMIYLTIPSYFWSYVNSQIPFSPKLGIKFHGNEQIKWFGFHLDEDGKCFDYDSLNVGGS</sequence>
<dbReference type="InterPro" id="IPR003386">
    <property type="entry name" value="LACT/PDAT_acylTrfase"/>
</dbReference>
<comment type="caution">
    <text evidence="1">The sequence shown here is derived from an EMBL/GenBank/DDBJ whole genome shotgun (WGS) entry which is preliminary data.</text>
</comment>
<dbReference type="GO" id="GO:0006629">
    <property type="term" value="P:lipid metabolic process"/>
    <property type="evidence" value="ECO:0007669"/>
    <property type="project" value="InterPro"/>
</dbReference>
<dbReference type="EMBL" id="SNRW01041758">
    <property type="protein sequence ID" value="KAA6335615.1"/>
    <property type="molecule type" value="Genomic_DNA"/>
</dbReference>
<dbReference type="Pfam" id="PF02450">
    <property type="entry name" value="LCAT"/>
    <property type="match status" value="1"/>
</dbReference>
<accession>A0A5J4RQA2</accession>
<dbReference type="Proteomes" id="UP000324800">
    <property type="component" value="Unassembled WGS sequence"/>
</dbReference>